<evidence type="ECO:0000313" key="2">
    <source>
        <dbReference type="EMBL" id="KAF7320693.1"/>
    </source>
</evidence>
<evidence type="ECO:0000313" key="3">
    <source>
        <dbReference type="Proteomes" id="UP000613580"/>
    </source>
</evidence>
<dbReference type="AlphaFoldDB" id="A0A8H6TMW3"/>
<sequence>MAAFASDPSSESSTVAYSPKEDSRPVLGHVNLMADTLIANATPEDLRAIIRSMVASATPGIAAALHVAARERLSQTLHAGILTPPSSAGSSPLSDSGAYPLLTPYGPTSHMDDLLRRARALYGSGMGFASLGLLALGARASLGLRWDAEGEDALANLLAVLDADIAQAIQSCKEEVESGRAATPEAYEDAREALADIRAALRACEVDCASRARRPLACCSEKEFAFERAMVSLNYWDVPQAAAPMES</sequence>
<protein>
    <submittedName>
        <fullName evidence="2">Uncharacterized protein</fullName>
    </submittedName>
</protein>
<name>A0A8H6TMW3_MYCCL</name>
<dbReference type="EMBL" id="JACAZE010000002">
    <property type="protein sequence ID" value="KAF7320693.1"/>
    <property type="molecule type" value="Genomic_DNA"/>
</dbReference>
<comment type="caution">
    <text evidence="2">The sequence shown here is derived from an EMBL/GenBank/DDBJ whole genome shotgun (WGS) entry which is preliminary data.</text>
</comment>
<reference evidence="2" key="1">
    <citation type="submission" date="2020-05" db="EMBL/GenBank/DDBJ databases">
        <title>Mycena genomes resolve the evolution of fungal bioluminescence.</title>
        <authorList>
            <person name="Tsai I.J."/>
        </authorList>
    </citation>
    <scope>NUCLEOTIDE SEQUENCE</scope>
    <source>
        <strain evidence="2">110903Hualien_Pintung</strain>
    </source>
</reference>
<dbReference type="OrthoDB" id="3219836at2759"/>
<evidence type="ECO:0000256" key="1">
    <source>
        <dbReference type="SAM" id="MobiDB-lite"/>
    </source>
</evidence>
<gene>
    <name evidence="2" type="ORF">HMN09_00154500</name>
</gene>
<accession>A0A8H6TMW3</accession>
<keyword evidence="3" id="KW-1185">Reference proteome</keyword>
<dbReference type="Proteomes" id="UP000613580">
    <property type="component" value="Unassembled WGS sequence"/>
</dbReference>
<organism evidence="2 3">
    <name type="scientific">Mycena chlorophos</name>
    <name type="common">Agaric fungus</name>
    <name type="synonym">Agaricus chlorophos</name>
    <dbReference type="NCBI Taxonomy" id="658473"/>
    <lineage>
        <taxon>Eukaryota</taxon>
        <taxon>Fungi</taxon>
        <taxon>Dikarya</taxon>
        <taxon>Basidiomycota</taxon>
        <taxon>Agaricomycotina</taxon>
        <taxon>Agaricomycetes</taxon>
        <taxon>Agaricomycetidae</taxon>
        <taxon>Agaricales</taxon>
        <taxon>Marasmiineae</taxon>
        <taxon>Mycenaceae</taxon>
        <taxon>Mycena</taxon>
    </lineage>
</organism>
<proteinExistence type="predicted"/>
<feature type="region of interest" description="Disordered" evidence="1">
    <location>
        <begin position="1"/>
        <end position="22"/>
    </location>
</feature>
<feature type="compositionally biased region" description="Polar residues" evidence="1">
    <location>
        <begin position="7"/>
        <end position="16"/>
    </location>
</feature>